<sequence>MPVPTVLREVVDAVKGRQDFATAVPQSPATAERPQAIDIDDIIDKPSIARANLAVSTERPQGSCAYVDALNLQDYSVLQQHVMFFDRDRDGQIWPQDVFTGFYELGFNAFFCLLATIVIVFGFSYPTRLAFSYFPDPFFRVYVPSIHKAKHGSDSGVYDTEGRFVPQAFEDLFSEFDKGNKAALSARELWNIVSAKRLAADPFGWSSAIFEFGLVWLLLVQKDGLVDKEDLRRVYDGSIFFKVRDAYLSGKGWNKGFGLCDLIDGVVSLVDKLFSHKLCLCKA</sequence>
<dbReference type="AlphaFoldDB" id="A0AAN6SDU2"/>
<feature type="transmembrane region" description="Helical" evidence="2">
    <location>
        <begin position="105"/>
        <end position="125"/>
    </location>
</feature>
<keyword evidence="2" id="KW-0472">Membrane</keyword>
<dbReference type="EMBL" id="MU859171">
    <property type="protein sequence ID" value="KAK3950627.1"/>
    <property type="molecule type" value="Genomic_DNA"/>
</dbReference>
<dbReference type="GO" id="GO:0005509">
    <property type="term" value="F:calcium ion binding"/>
    <property type="evidence" value="ECO:0007669"/>
    <property type="project" value="TreeGrafter"/>
</dbReference>
<organism evidence="3 4">
    <name type="scientific">Pseudoneurospora amorphoporcata</name>
    <dbReference type="NCBI Taxonomy" id="241081"/>
    <lineage>
        <taxon>Eukaryota</taxon>
        <taxon>Fungi</taxon>
        <taxon>Dikarya</taxon>
        <taxon>Ascomycota</taxon>
        <taxon>Pezizomycotina</taxon>
        <taxon>Sordariomycetes</taxon>
        <taxon>Sordariomycetidae</taxon>
        <taxon>Sordariales</taxon>
        <taxon>Sordariaceae</taxon>
        <taxon>Pseudoneurospora</taxon>
    </lineage>
</organism>
<keyword evidence="2" id="KW-0812">Transmembrane</keyword>
<dbReference type="InterPro" id="IPR011992">
    <property type="entry name" value="EF-hand-dom_pair"/>
</dbReference>
<proteinExistence type="inferred from homology"/>
<dbReference type="GO" id="GO:0004497">
    <property type="term" value="F:monooxygenase activity"/>
    <property type="evidence" value="ECO:0007669"/>
    <property type="project" value="TreeGrafter"/>
</dbReference>
<evidence type="ECO:0000313" key="4">
    <source>
        <dbReference type="Proteomes" id="UP001303222"/>
    </source>
</evidence>
<keyword evidence="2" id="KW-1133">Transmembrane helix</keyword>
<dbReference type="Pfam" id="PF05042">
    <property type="entry name" value="Caleosin"/>
    <property type="match status" value="1"/>
</dbReference>
<reference evidence="3" key="2">
    <citation type="submission" date="2023-06" db="EMBL/GenBank/DDBJ databases">
        <authorList>
            <consortium name="Lawrence Berkeley National Laboratory"/>
            <person name="Mondo S.J."/>
            <person name="Hensen N."/>
            <person name="Bonometti L."/>
            <person name="Westerberg I."/>
            <person name="Brannstrom I.O."/>
            <person name="Guillou S."/>
            <person name="Cros-Aarteil S."/>
            <person name="Calhoun S."/>
            <person name="Haridas S."/>
            <person name="Kuo A."/>
            <person name="Pangilinan J."/>
            <person name="Riley R."/>
            <person name="Labutti K."/>
            <person name="Andreopoulos B."/>
            <person name="Lipzen A."/>
            <person name="Chen C."/>
            <person name="Yanf M."/>
            <person name="Daum C."/>
            <person name="Ng V."/>
            <person name="Clum A."/>
            <person name="Steindorff A."/>
            <person name="Ohm R."/>
            <person name="Martin F."/>
            <person name="Silar P."/>
            <person name="Natvig D."/>
            <person name="Lalanne C."/>
            <person name="Gautier V."/>
            <person name="Ament-Velasquez S.L."/>
            <person name="Kruys A."/>
            <person name="Hutchinson M.I."/>
            <person name="Powell A.J."/>
            <person name="Barry K."/>
            <person name="Miller A.N."/>
            <person name="Grigoriev I.V."/>
            <person name="Debuchy R."/>
            <person name="Gladieux P."/>
            <person name="Thoren M.H."/>
            <person name="Johannesson H."/>
        </authorList>
    </citation>
    <scope>NUCLEOTIDE SEQUENCE</scope>
    <source>
        <strain evidence="3">CBS 626.80</strain>
    </source>
</reference>
<dbReference type="PANTHER" id="PTHR31495">
    <property type="entry name" value="PEROXYGENASE 3-RELATED"/>
    <property type="match status" value="1"/>
</dbReference>
<evidence type="ECO:0000313" key="3">
    <source>
        <dbReference type="EMBL" id="KAK3950627.1"/>
    </source>
</evidence>
<comment type="caution">
    <text evidence="3">The sequence shown here is derived from an EMBL/GenBank/DDBJ whole genome shotgun (WGS) entry which is preliminary data.</text>
</comment>
<dbReference type="SUPFAM" id="SSF47473">
    <property type="entry name" value="EF-hand"/>
    <property type="match status" value="1"/>
</dbReference>
<dbReference type="Proteomes" id="UP001303222">
    <property type="component" value="Unassembled WGS sequence"/>
</dbReference>
<name>A0AAN6SDU2_9PEZI</name>
<accession>A0AAN6SDU2</accession>
<keyword evidence="4" id="KW-1185">Reference proteome</keyword>
<comment type="similarity">
    <text evidence="1">Belongs to the caleosin family.</text>
</comment>
<gene>
    <name evidence="3" type="ORF">QBC32DRAFT_325981</name>
</gene>
<dbReference type="PANTHER" id="PTHR31495:SF0">
    <property type="entry name" value="BINDING PROTEIN CALEOSIN, PUTATIVE (AFU_ORTHOLOGUE AFUA_5G13750)-RELATED"/>
    <property type="match status" value="1"/>
</dbReference>
<protein>
    <submittedName>
        <fullName evidence="3">Caleosin related protein-domain-containing protein</fullName>
    </submittedName>
</protein>
<evidence type="ECO:0000256" key="1">
    <source>
        <dbReference type="ARBA" id="ARBA00006765"/>
    </source>
</evidence>
<evidence type="ECO:0000256" key="2">
    <source>
        <dbReference type="SAM" id="Phobius"/>
    </source>
</evidence>
<dbReference type="InterPro" id="IPR007736">
    <property type="entry name" value="Caleosin-related"/>
</dbReference>
<reference evidence="3" key="1">
    <citation type="journal article" date="2023" name="Mol. Phylogenet. Evol.">
        <title>Genome-scale phylogeny and comparative genomics of the fungal order Sordariales.</title>
        <authorList>
            <person name="Hensen N."/>
            <person name="Bonometti L."/>
            <person name="Westerberg I."/>
            <person name="Brannstrom I.O."/>
            <person name="Guillou S."/>
            <person name="Cros-Aarteil S."/>
            <person name="Calhoun S."/>
            <person name="Haridas S."/>
            <person name="Kuo A."/>
            <person name="Mondo S."/>
            <person name="Pangilinan J."/>
            <person name="Riley R."/>
            <person name="LaButti K."/>
            <person name="Andreopoulos B."/>
            <person name="Lipzen A."/>
            <person name="Chen C."/>
            <person name="Yan M."/>
            <person name="Daum C."/>
            <person name="Ng V."/>
            <person name="Clum A."/>
            <person name="Steindorff A."/>
            <person name="Ohm R.A."/>
            <person name="Martin F."/>
            <person name="Silar P."/>
            <person name="Natvig D.O."/>
            <person name="Lalanne C."/>
            <person name="Gautier V."/>
            <person name="Ament-Velasquez S.L."/>
            <person name="Kruys A."/>
            <person name="Hutchinson M.I."/>
            <person name="Powell A.J."/>
            <person name="Barry K."/>
            <person name="Miller A.N."/>
            <person name="Grigoriev I.V."/>
            <person name="Debuchy R."/>
            <person name="Gladieux P."/>
            <person name="Hiltunen Thoren M."/>
            <person name="Johannesson H."/>
        </authorList>
    </citation>
    <scope>NUCLEOTIDE SEQUENCE</scope>
    <source>
        <strain evidence="3">CBS 626.80</strain>
    </source>
</reference>